<dbReference type="Proteomes" id="UP001171687">
    <property type="component" value="Unassembled WGS sequence"/>
</dbReference>
<evidence type="ECO:0000313" key="6">
    <source>
        <dbReference type="EMBL" id="PNZ68836.1"/>
    </source>
</evidence>
<feature type="active site" description="Acyl-thioester intermediate" evidence="3">
    <location>
        <position position="146"/>
    </location>
</feature>
<dbReference type="Proteomes" id="UP000242470">
    <property type="component" value="Unassembled WGS sequence"/>
</dbReference>
<dbReference type="PANTHER" id="PTHR43679:SF2">
    <property type="entry name" value="OCTANOYL-[GCVH]:PROTEIN N-OCTANOYLTRANSFERASE"/>
    <property type="match status" value="1"/>
</dbReference>
<dbReference type="SUPFAM" id="SSF55681">
    <property type="entry name" value="Class II aaRS and biotin synthetases"/>
    <property type="match status" value="1"/>
</dbReference>
<feature type="domain" description="BPL/LPL catalytic" evidence="4">
    <location>
        <begin position="41"/>
        <end position="226"/>
    </location>
</feature>
<dbReference type="GO" id="GO:0009107">
    <property type="term" value="P:lipoate biosynthetic process"/>
    <property type="evidence" value="ECO:0007669"/>
    <property type="project" value="UniProtKB-UniRule"/>
</dbReference>
<dbReference type="InterPro" id="IPR024897">
    <property type="entry name" value="LipL"/>
</dbReference>
<evidence type="ECO:0000256" key="1">
    <source>
        <dbReference type="ARBA" id="ARBA00022679"/>
    </source>
</evidence>
<feature type="site" description="Lowers pKa of active site Cys" evidence="3">
    <location>
        <position position="158"/>
    </location>
</feature>
<organism evidence="6 7">
    <name type="scientific">Staphylococcus auricularis</name>
    <dbReference type="NCBI Taxonomy" id="29379"/>
    <lineage>
        <taxon>Bacteria</taxon>
        <taxon>Bacillati</taxon>
        <taxon>Bacillota</taxon>
        <taxon>Bacilli</taxon>
        <taxon>Bacillales</taxon>
        <taxon>Staphylococcaceae</taxon>
        <taxon>Staphylococcus</taxon>
    </lineage>
</organism>
<dbReference type="EMBL" id="PPQW01000009">
    <property type="protein sequence ID" value="PNZ68836.1"/>
    <property type="molecule type" value="Genomic_DNA"/>
</dbReference>
<evidence type="ECO:0000313" key="5">
    <source>
        <dbReference type="EMBL" id="MDN4533689.1"/>
    </source>
</evidence>
<keyword evidence="2 3" id="KW-0012">Acyltransferase</keyword>
<comment type="pathway">
    <text evidence="3">Protein modification; protein lipoylation via endogenous pathway; protein N(6)-(lipoyl)lysine from octanoyl-[acyl-carrier-protein].</text>
</comment>
<comment type="catalytic activity">
    <reaction evidence="3">
        <text>N(6)-octanoyl-L-lysyl-[glycine-cleavage complex H protein] + L-lysyl-[lipoyl-carrier protein] = N(6)-octanoyl-L-lysyl-[lipoyl-carrier protein] + L-lysyl-[glycine-cleavage complex H protein]</text>
        <dbReference type="Rhea" id="RHEA:20213"/>
        <dbReference type="Rhea" id="RHEA-COMP:10500"/>
        <dbReference type="Rhea" id="RHEA-COMP:10501"/>
        <dbReference type="Rhea" id="RHEA-COMP:10503"/>
        <dbReference type="Rhea" id="RHEA-COMP:10504"/>
        <dbReference type="ChEBI" id="CHEBI:29969"/>
        <dbReference type="ChEBI" id="CHEBI:78809"/>
        <dbReference type="EC" id="2.3.1.204"/>
    </reaction>
</comment>
<dbReference type="Gene3D" id="3.30.930.10">
    <property type="entry name" value="Bira Bifunctional Protein, Domain 2"/>
    <property type="match status" value="1"/>
</dbReference>
<comment type="miscellaneous">
    <text evidence="3">The reaction proceeds via a thioester-linked acyl-enzyme intermediate.</text>
</comment>
<dbReference type="InterPro" id="IPR045864">
    <property type="entry name" value="aa-tRNA-synth_II/BPL/LPL"/>
</dbReference>
<sequence>MDLTSKYFNGVDWRYVDHSSGLEPMQSFAFDDTFSESVGKELSSNVVRTWIHQHTVILGMHDARLPFLSDGIRYLTDEQGYNAIVRNSGGLGVVLDQGVLNISLIFKGMNEITIDEAFTVMYLLVAKMFEDEDVDIDTYEVEHSYCPGKFDLSINGRKFAGISQRRVRGGIAVQVYLCVEGSGETRAEMMKNFYDRALQGVETKFQYPSIVPEDMASLETLLGHQITVQDVMFRLLYAIKDMGGRLNMEPVTDVELKNYERYYDKMVERNTKINAQMNEDK</sequence>
<comment type="similarity">
    <text evidence="3">Belongs to the octanoyltransferase LipL family.</text>
</comment>
<evidence type="ECO:0000256" key="3">
    <source>
        <dbReference type="HAMAP-Rule" id="MF_02119"/>
    </source>
</evidence>
<evidence type="ECO:0000256" key="2">
    <source>
        <dbReference type="ARBA" id="ARBA00023315"/>
    </source>
</evidence>
<evidence type="ECO:0000313" key="7">
    <source>
        <dbReference type="Proteomes" id="UP000242470"/>
    </source>
</evidence>
<protein>
    <recommendedName>
        <fullName evidence="3">Octanoyl-[GcvH]:protein N-octanoyltransferase</fullName>
        <ecNumber evidence="3">2.3.1.204</ecNumber>
    </recommendedName>
    <alternativeName>
        <fullName evidence="3">Octanoyl-[GcvH]:E2 amidotransferase</fullName>
    </alternativeName>
</protein>
<comment type="function">
    <text evidence="3">Catalyzes the amidotransfer (transamidation) of the octanoyl moiety from octanoyl-GcvH to the lipoyl domain of the E2 subunit of lipoate-dependent enzymes.</text>
</comment>
<dbReference type="GeneID" id="64981390"/>
<keyword evidence="6" id="KW-0436">Ligase</keyword>
<dbReference type="InterPro" id="IPR004143">
    <property type="entry name" value="BPL_LPL_catalytic"/>
</dbReference>
<dbReference type="InterPro" id="IPR050664">
    <property type="entry name" value="Octanoyltrans_LipM/LipL"/>
</dbReference>
<evidence type="ECO:0000259" key="4">
    <source>
        <dbReference type="PROSITE" id="PS51733"/>
    </source>
</evidence>
<accession>A0AAP8PQA2</accession>
<dbReference type="GO" id="GO:0016874">
    <property type="term" value="F:ligase activity"/>
    <property type="evidence" value="ECO:0007669"/>
    <property type="project" value="UniProtKB-KW"/>
</dbReference>
<dbReference type="AlphaFoldDB" id="A0AAP8PQA2"/>
<proteinExistence type="inferred from homology"/>
<reference evidence="5" key="2">
    <citation type="submission" date="2023-07" db="EMBL/GenBank/DDBJ databases">
        <title>Evaluation of the beneficial properties of pineapple isolates.</title>
        <authorList>
            <person name="Adefiranye O."/>
        </authorList>
    </citation>
    <scope>NUCLEOTIDE SEQUENCE</scope>
    <source>
        <strain evidence="5">PAPLE_T1</strain>
    </source>
</reference>
<name>A0AAP8PQA2_9STAP</name>
<dbReference type="EC" id="2.3.1.204" evidence="3"/>
<comment type="caution">
    <text evidence="6">The sequence shown here is derived from an EMBL/GenBank/DDBJ whole genome shotgun (WGS) entry which is preliminary data.</text>
</comment>
<dbReference type="Pfam" id="PF21948">
    <property type="entry name" value="LplA-B_cat"/>
    <property type="match status" value="1"/>
</dbReference>
<dbReference type="PROSITE" id="PS51733">
    <property type="entry name" value="BPL_LPL_CATALYTIC"/>
    <property type="match status" value="1"/>
</dbReference>
<dbReference type="HAMAP" id="MF_02119">
    <property type="entry name" value="LipL"/>
    <property type="match status" value="1"/>
</dbReference>
<dbReference type="CDD" id="cd16443">
    <property type="entry name" value="LplA"/>
    <property type="match status" value="1"/>
</dbReference>
<reference evidence="6 7" key="1">
    <citation type="submission" date="2017-08" db="EMBL/GenBank/DDBJ databases">
        <title>Draft genome sequences of 64 type strains of genus Staph aureus.</title>
        <authorList>
            <person name="Cole K."/>
            <person name="Golubchik T."/>
            <person name="Russell J."/>
            <person name="Foster D."/>
            <person name="Llewelyn M."/>
            <person name="Wilson D."/>
            <person name="Crook D."/>
            <person name="Paul J."/>
        </authorList>
    </citation>
    <scope>NUCLEOTIDE SEQUENCE [LARGE SCALE GENOMIC DNA]</scope>
    <source>
        <strain evidence="6 7">NCTC 12101</strain>
    </source>
</reference>
<gene>
    <name evidence="3" type="primary">lipL</name>
    <name evidence="6" type="ORF">CD158_02590</name>
    <name evidence="5" type="ORF">QYH67_08980</name>
</gene>
<dbReference type="GO" id="GO:0009249">
    <property type="term" value="P:protein lipoylation"/>
    <property type="evidence" value="ECO:0007669"/>
    <property type="project" value="UniProtKB-UniRule"/>
</dbReference>
<dbReference type="PANTHER" id="PTHR43679">
    <property type="entry name" value="OCTANOYLTRANSFERASE LIPM-RELATED"/>
    <property type="match status" value="1"/>
</dbReference>
<dbReference type="RefSeq" id="WP_059107401.1">
    <property type="nucleotide sequence ID" value="NZ_AP024589.1"/>
</dbReference>
<dbReference type="EMBL" id="JAUHQC010000011">
    <property type="protein sequence ID" value="MDN4533689.1"/>
    <property type="molecule type" value="Genomic_DNA"/>
</dbReference>
<keyword evidence="1 3" id="KW-0808">Transferase</keyword>
<dbReference type="GO" id="GO:0033819">
    <property type="term" value="F:lipoyl(octanoyl) transferase activity"/>
    <property type="evidence" value="ECO:0007669"/>
    <property type="project" value="InterPro"/>
</dbReference>